<evidence type="ECO:0000256" key="3">
    <source>
        <dbReference type="ARBA" id="ARBA00013208"/>
    </source>
</evidence>
<dbReference type="InterPro" id="IPR000223">
    <property type="entry name" value="Pept_S26A_signal_pept_1"/>
</dbReference>
<feature type="domain" description="Peptidase S26" evidence="10">
    <location>
        <begin position="371"/>
        <end position="408"/>
    </location>
</feature>
<dbReference type="GO" id="GO:0004252">
    <property type="term" value="F:serine-type endopeptidase activity"/>
    <property type="evidence" value="ECO:0007669"/>
    <property type="project" value="InterPro"/>
</dbReference>
<feature type="domain" description="Peptidase S26" evidence="10">
    <location>
        <begin position="77"/>
        <end position="181"/>
    </location>
</feature>
<dbReference type="InterPro" id="IPR036286">
    <property type="entry name" value="LexA/Signal_pep-like_sf"/>
</dbReference>
<dbReference type="Pfam" id="PF10502">
    <property type="entry name" value="Peptidase_S26"/>
    <property type="match status" value="2"/>
</dbReference>
<protein>
    <recommendedName>
        <fullName evidence="4">Signal peptidase I</fullName>
        <ecNumber evidence="3">3.4.21.89</ecNumber>
    </recommendedName>
    <alternativeName>
        <fullName evidence="7">Leader peptidase I</fullName>
    </alternativeName>
</protein>
<dbReference type="PANTHER" id="PTHR43390:SF1">
    <property type="entry name" value="CHLOROPLAST PROCESSING PEPTIDASE"/>
    <property type="match status" value="1"/>
</dbReference>
<dbReference type="Proteomes" id="UP000315003">
    <property type="component" value="Chromosome"/>
</dbReference>
<name>A0A517SYQ9_9BACT</name>
<evidence type="ECO:0000259" key="10">
    <source>
        <dbReference type="Pfam" id="PF10502"/>
    </source>
</evidence>
<sequence>MERRLIVPVLLFALGAGVVITLGGIAGRVAVERQTSPRASLPTAQATFPNPEPSVSLSESTDAVRWKPPTSGPTPVPYQVAGDSMAPTLLSGDLCLVDEIQRAPPGAPSDRQQANQAAQTRTPFRPGDIVTIDYLADQHIKRVAAVEGDVVDSVGGRLRVNGVRLEDWIGKSLLSQGRSSPNMLLQDAVAKTTAISPQYAPLPPALVRLQPRSGRWDALPDGWWMYQYRNPYQSGRVTLLNDDYPLNKQQHRQLYPVDRLAIQLDASELPTESGEVISDVEVAMLAGEQQWRLQLDADGWASNQLPAASDLLPQALVDAMQSHQSQVAIRLPLGFQQAASQAEPIPSQFPFVSLFRKIHYRDDRPSLDYPLTIHAGQVFVVGDNVPVSVDSRTWGPLPIENVTGKLRLLMRQGSASEKQPLKP</sequence>
<evidence type="ECO:0000313" key="12">
    <source>
        <dbReference type="Proteomes" id="UP000315003"/>
    </source>
</evidence>
<keyword evidence="12" id="KW-1185">Reference proteome</keyword>
<dbReference type="InterPro" id="IPR019758">
    <property type="entry name" value="Pept_S26A_signal_pept_1_CS"/>
</dbReference>
<dbReference type="EC" id="3.4.21.89" evidence="3"/>
<evidence type="ECO:0000313" key="11">
    <source>
        <dbReference type="EMBL" id="QDT61289.1"/>
    </source>
</evidence>
<feature type="active site" evidence="8">
    <location>
        <position position="84"/>
    </location>
</feature>
<evidence type="ECO:0000256" key="6">
    <source>
        <dbReference type="ARBA" id="ARBA00022801"/>
    </source>
</evidence>
<gene>
    <name evidence="11" type="ORF">SV7mr_38240</name>
</gene>
<feature type="active site" evidence="8">
    <location>
        <position position="141"/>
    </location>
</feature>
<keyword evidence="6" id="KW-0378">Hydrolase</keyword>
<accession>A0A517SYQ9</accession>
<comment type="catalytic activity">
    <reaction evidence="1">
        <text>Cleavage of hydrophobic, N-terminal signal or leader sequences from secreted and periplasmic proteins.</text>
        <dbReference type="EC" id="3.4.21.89"/>
    </reaction>
</comment>
<dbReference type="GO" id="GO:0009003">
    <property type="term" value="F:signal peptidase activity"/>
    <property type="evidence" value="ECO:0007669"/>
    <property type="project" value="UniProtKB-EC"/>
</dbReference>
<evidence type="ECO:0000256" key="2">
    <source>
        <dbReference type="ARBA" id="ARBA00009370"/>
    </source>
</evidence>
<feature type="region of interest" description="Disordered" evidence="9">
    <location>
        <begin position="101"/>
        <end position="123"/>
    </location>
</feature>
<keyword evidence="5" id="KW-0645">Protease</keyword>
<dbReference type="AlphaFoldDB" id="A0A517SYQ9"/>
<reference evidence="11 12" key="1">
    <citation type="submission" date="2019-02" db="EMBL/GenBank/DDBJ databases">
        <title>Deep-cultivation of Planctomycetes and their phenomic and genomic characterization uncovers novel biology.</title>
        <authorList>
            <person name="Wiegand S."/>
            <person name="Jogler M."/>
            <person name="Boedeker C."/>
            <person name="Pinto D."/>
            <person name="Vollmers J."/>
            <person name="Rivas-Marin E."/>
            <person name="Kohn T."/>
            <person name="Peeters S.H."/>
            <person name="Heuer A."/>
            <person name="Rast P."/>
            <person name="Oberbeckmann S."/>
            <person name="Bunk B."/>
            <person name="Jeske O."/>
            <person name="Meyerdierks A."/>
            <person name="Storesund J.E."/>
            <person name="Kallscheuer N."/>
            <person name="Luecker S."/>
            <person name="Lage O.M."/>
            <person name="Pohl T."/>
            <person name="Merkel B.J."/>
            <person name="Hornburger P."/>
            <person name="Mueller R.-W."/>
            <person name="Bruemmer F."/>
            <person name="Labrenz M."/>
            <person name="Spormann A.M."/>
            <person name="Op den Camp H."/>
            <person name="Overmann J."/>
            <person name="Amann R."/>
            <person name="Jetten M.S.M."/>
            <person name="Mascher T."/>
            <person name="Medema M.H."/>
            <person name="Devos D.P."/>
            <person name="Kaster A.-K."/>
            <person name="Ovreas L."/>
            <person name="Rohde M."/>
            <person name="Galperin M.Y."/>
            <person name="Jogler C."/>
        </authorList>
    </citation>
    <scope>NUCLEOTIDE SEQUENCE [LARGE SCALE GENOMIC DNA]</scope>
    <source>
        <strain evidence="11 12">SV_7m_r</strain>
    </source>
</reference>
<dbReference type="Gene3D" id="2.10.109.10">
    <property type="entry name" value="Umud Fragment, subunit A"/>
    <property type="match status" value="2"/>
</dbReference>
<dbReference type="PROSITE" id="PS00761">
    <property type="entry name" value="SPASE_I_3"/>
    <property type="match status" value="1"/>
</dbReference>
<comment type="similarity">
    <text evidence="2">Belongs to the peptidase S26 family.</text>
</comment>
<evidence type="ECO:0000256" key="9">
    <source>
        <dbReference type="SAM" id="MobiDB-lite"/>
    </source>
</evidence>
<organism evidence="11 12">
    <name type="scientific">Stieleria bergensis</name>
    <dbReference type="NCBI Taxonomy" id="2528025"/>
    <lineage>
        <taxon>Bacteria</taxon>
        <taxon>Pseudomonadati</taxon>
        <taxon>Planctomycetota</taxon>
        <taxon>Planctomycetia</taxon>
        <taxon>Pirellulales</taxon>
        <taxon>Pirellulaceae</taxon>
        <taxon>Stieleria</taxon>
    </lineage>
</organism>
<dbReference type="GO" id="GO:0016020">
    <property type="term" value="C:membrane"/>
    <property type="evidence" value="ECO:0007669"/>
    <property type="project" value="InterPro"/>
</dbReference>
<dbReference type="OrthoDB" id="9802919at2"/>
<dbReference type="PANTHER" id="PTHR43390">
    <property type="entry name" value="SIGNAL PEPTIDASE I"/>
    <property type="match status" value="1"/>
</dbReference>
<dbReference type="CDD" id="cd06530">
    <property type="entry name" value="S26_SPase_I"/>
    <property type="match status" value="2"/>
</dbReference>
<evidence type="ECO:0000256" key="5">
    <source>
        <dbReference type="ARBA" id="ARBA00022670"/>
    </source>
</evidence>
<proteinExistence type="inferred from homology"/>
<evidence type="ECO:0000256" key="1">
    <source>
        <dbReference type="ARBA" id="ARBA00000677"/>
    </source>
</evidence>
<dbReference type="InterPro" id="IPR019756">
    <property type="entry name" value="Pept_S26A_signal_pept_1_Ser-AS"/>
</dbReference>
<feature type="compositionally biased region" description="Polar residues" evidence="9">
    <location>
        <begin position="36"/>
        <end position="61"/>
    </location>
</feature>
<evidence type="ECO:0000256" key="7">
    <source>
        <dbReference type="ARBA" id="ARBA00029906"/>
    </source>
</evidence>
<dbReference type="GO" id="GO:0006465">
    <property type="term" value="P:signal peptide processing"/>
    <property type="evidence" value="ECO:0007669"/>
    <property type="project" value="InterPro"/>
</dbReference>
<dbReference type="PROSITE" id="PS00501">
    <property type="entry name" value="SPASE_I_1"/>
    <property type="match status" value="1"/>
</dbReference>
<dbReference type="PRINTS" id="PR00727">
    <property type="entry name" value="LEADERPTASE"/>
</dbReference>
<dbReference type="RefSeq" id="WP_145275234.1">
    <property type="nucleotide sequence ID" value="NZ_CP036272.1"/>
</dbReference>
<dbReference type="InterPro" id="IPR019533">
    <property type="entry name" value="Peptidase_S26"/>
</dbReference>
<dbReference type="EMBL" id="CP036272">
    <property type="protein sequence ID" value="QDT61289.1"/>
    <property type="molecule type" value="Genomic_DNA"/>
</dbReference>
<evidence type="ECO:0000256" key="4">
    <source>
        <dbReference type="ARBA" id="ARBA00019232"/>
    </source>
</evidence>
<evidence type="ECO:0000256" key="8">
    <source>
        <dbReference type="PIRSR" id="PIRSR600223-1"/>
    </source>
</evidence>
<dbReference type="SUPFAM" id="SSF51306">
    <property type="entry name" value="LexA/Signal peptidase"/>
    <property type="match status" value="2"/>
</dbReference>
<feature type="region of interest" description="Disordered" evidence="9">
    <location>
        <begin position="36"/>
        <end position="72"/>
    </location>
</feature>